<accession>A0ABS4JTC3</accession>
<keyword evidence="10" id="KW-1185">Reference proteome</keyword>
<organism evidence="9 10">
    <name type="scientific">Symbiobacterium terraclitae</name>
    <dbReference type="NCBI Taxonomy" id="557451"/>
    <lineage>
        <taxon>Bacteria</taxon>
        <taxon>Bacillati</taxon>
        <taxon>Bacillota</taxon>
        <taxon>Clostridia</taxon>
        <taxon>Eubacteriales</taxon>
        <taxon>Symbiobacteriaceae</taxon>
        <taxon>Symbiobacterium</taxon>
    </lineage>
</organism>
<feature type="transmembrane region" description="Helical" evidence="7">
    <location>
        <begin position="62"/>
        <end position="81"/>
    </location>
</feature>
<dbReference type="PANTHER" id="PTHR30151">
    <property type="entry name" value="ALKANE SULFONATE ABC TRANSPORTER-RELATED, MEMBRANE SUBUNIT"/>
    <property type="match status" value="1"/>
</dbReference>
<dbReference type="RefSeq" id="WP_209466917.1">
    <property type="nucleotide sequence ID" value="NZ_JAGGLG010000017.1"/>
</dbReference>
<proteinExistence type="inferred from homology"/>
<gene>
    <name evidence="9" type="ORF">J2Z79_002207</name>
</gene>
<dbReference type="Gene3D" id="1.10.3720.10">
    <property type="entry name" value="MetI-like"/>
    <property type="match status" value="1"/>
</dbReference>
<keyword evidence="3" id="KW-1003">Cell membrane</keyword>
<protein>
    <submittedName>
        <fullName evidence="9">NitT/TauT family transport system permease protein</fullName>
    </submittedName>
</protein>
<evidence type="ECO:0000256" key="4">
    <source>
        <dbReference type="ARBA" id="ARBA00022692"/>
    </source>
</evidence>
<evidence type="ECO:0000256" key="6">
    <source>
        <dbReference type="ARBA" id="ARBA00023136"/>
    </source>
</evidence>
<evidence type="ECO:0000256" key="7">
    <source>
        <dbReference type="RuleBase" id="RU363032"/>
    </source>
</evidence>
<evidence type="ECO:0000259" key="8">
    <source>
        <dbReference type="PROSITE" id="PS50928"/>
    </source>
</evidence>
<dbReference type="InterPro" id="IPR035906">
    <property type="entry name" value="MetI-like_sf"/>
</dbReference>
<dbReference type="Proteomes" id="UP001519289">
    <property type="component" value="Unassembled WGS sequence"/>
</dbReference>
<dbReference type="InterPro" id="IPR000515">
    <property type="entry name" value="MetI-like"/>
</dbReference>
<dbReference type="Pfam" id="PF00528">
    <property type="entry name" value="BPD_transp_1"/>
    <property type="match status" value="1"/>
</dbReference>
<reference evidence="9 10" key="1">
    <citation type="submission" date="2021-03" db="EMBL/GenBank/DDBJ databases">
        <title>Genomic Encyclopedia of Type Strains, Phase IV (KMG-IV): sequencing the most valuable type-strain genomes for metagenomic binning, comparative biology and taxonomic classification.</title>
        <authorList>
            <person name="Goeker M."/>
        </authorList>
    </citation>
    <scope>NUCLEOTIDE SEQUENCE [LARGE SCALE GENOMIC DNA]</scope>
    <source>
        <strain evidence="9 10">DSM 27138</strain>
    </source>
</reference>
<keyword evidence="2 7" id="KW-0813">Transport</keyword>
<evidence type="ECO:0000256" key="2">
    <source>
        <dbReference type="ARBA" id="ARBA00022448"/>
    </source>
</evidence>
<feature type="transmembrane region" description="Helical" evidence="7">
    <location>
        <begin position="93"/>
        <end position="113"/>
    </location>
</feature>
<dbReference type="SUPFAM" id="SSF161098">
    <property type="entry name" value="MetI-like"/>
    <property type="match status" value="1"/>
</dbReference>
<dbReference type="EMBL" id="JAGGLG010000017">
    <property type="protein sequence ID" value="MBP2018792.1"/>
    <property type="molecule type" value="Genomic_DNA"/>
</dbReference>
<comment type="similarity">
    <text evidence="7">Belongs to the binding-protein-dependent transport system permease family.</text>
</comment>
<evidence type="ECO:0000313" key="10">
    <source>
        <dbReference type="Proteomes" id="UP001519289"/>
    </source>
</evidence>
<keyword evidence="5 7" id="KW-1133">Transmembrane helix</keyword>
<dbReference type="PANTHER" id="PTHR30151:SF0">
    <property type="entry name" value="ABC TRANSPORTER PERMEASE PROTEIN MJ0413-RELATED"/>
    <property type="match status" value="1"/>
</dbReference>
<evidence type="ECO:0000256" key="5">
    <source>
        <dbReference type="ARBA" id="ARBA00022989"/>
    </source>
</evidence>
<dbReference type="CDD" id="cd06261">
    <property type="entry name" value="TM_PBP2"/>
    <property type="match status" value="1"/>
</dbReference>
<feature type="transmembrane region" description="Helical" evidence="7">
    <location>
        <begin position="119"/>
        <end position="140"/>
    </location>
</feature>
<comment type="subcellular location">
    <subcellularLocation>
        <location evidence="1 7">Cell membrane</location>
        <topology evidence="1 7">Multi-pass membrane protein</topology>
    </subcellularLocation>
</comment>
<dbReference type="PROSITE" id="PS50928">
    <property type="entry name" value="ABC_TM1"/>
    <property type="match status" value="1"/>
</dbReference>
<feature type="domain" description="ABC transmembrane type-1" evidence="8">
    <location>
        <begin position="55"/>
        <end position="233"/>
    </location>
</feature>
<feature type="transmembrane region" description="Helical" evidence="7">
    <location>
        <begin position="217"/>
        <end position="236"/>
    </location>
</feature>
<keyword evidence="6 7" id="KW-0472">Membrane</keyword>
<name>A0ABS4JTC3_9FIRM</name>
<keyword evidence="4 7" id="KW-0812">Transmembrane</keyword>
<sequence length="253" mass="27303">MARWQAAAVSAALLLLLWQGAAWTGAWPRYVFPWPEDVLLTLWRLLATRELAVALLHTLKRIGLGFALSASGGLLLGLCMARSRTVSDLLGPVVQGLQSMPSICWYPLAVLWIGWNEGALLFVTVSGALFAIAAATESGVRNIPPGYVRAAATMGARGWQLYSRVVLPAALPSLLTGMRLGWSFAWRSLMAAELLFLNLGFGHLLAMGRDLGDAAQVMAVIVVILAVGVLVDRACFSRAERAVRRRFGYELGA</sequence>
<evidence type="ECO:0000256" key="3">
    <source>
        <dbReference type="ARBA" id="ARBA00022475"/>
    </source>
</evidence>
<evidence type="ECO:0000256" key="1">
    <source>
        <dbReference type="ARBA" id="ARBA00004651"/>
    </source>
</evidence>
<evidence type="ECO:0000313" key="9">
    <source>
        <dbReference type="EMBL" id="MBP2018792.1"/>
    </source>
</evidence>
<comment type="caution">
    <text evidence="9">The sequence shown here is derived from an EMBL/GenBank/DDBJ whole genome shotgun (WGS) entry which is preliminary data.</text>
</comment>